<dbReference type="InterPro" id="IPR013187">
    <property type="entry name" value="F-box-assoc_dom_typ3"/>
</dbReference>
<evidence type="ECO:0000313" key="3">
    <source>
        <dbReference type="Proteomes" id="UP000032141"/>
    </source>
</evidence>
<dbReference type="Gramene" id="Bo3g040630.1">
    <property type="protein sequence ID" value="Bo3g040630.1"/>
    <property type="gene ID" value="Bo3g040630"/>
</dbReference>
<evidence type="ECO:0000259" key="1">
    <source>
        <dbReference type="Pfam" id="PF08268"/>
    </source>
</evidence>
<dbReference type="HOGENOM" id="CLU_2349650_0_0_1"/>
<name>A0A0D3B7D9_BRAOL</name>
<evidence type="ECO:0000313" key="2">
    <source>
        <dbReference type="EnsemblPlants" id="Bo3g040630.1"/>
    </source>
</evidence>
<dbReference type="AlphaFoldDB" id="A0A0D3B7D9"/>
<keyword evidence="3" id="KW-1185">Reference proteome</keyword>
<proteinExistence type="predicted"/>
<sequence>MDVWVMESAEKQEWSKITHMAVLQEIPSSMISFAVSHPGGEIIIVPDLYCKFASDVYYYSPNNNRRSRLVIQTPTSSQGYFRIWPVTEPVENIMSLL</sequence>
<dbReference type="Pfam" id="PF08268">
    <property type="entry name" value="FBA_3"/>
    <property type="match status" value="1"/>
</dbReference>
<reference evidence="2" key="2">
    <citation type="submission" date="2015-03" db="UniProtKB">
        <authorList>
            <consortium name="EnsemblPlants"/>
        </authorList>
    </citation>
    <scope>IDENTIFICATION</scope>
</reference>
<dbReference type="EnsemblPlants" id="Bo3g040630.1">
    <property type="protein sequence ID" value="Bo3g040630.1"/>
    <property type="gene ID" value="Bo3g040630"/>
</dbReference>
<protein>
    <recommendedName>
        <fullName evidence="1">F-box associated beta-propeller type 3 domain-containing protein</fullName>
    </recommendedName>
</protein>
<organism evidence="2 3">
    <name type="scientific">Brassica oleracea var. oleracea</name>
    <dbReference type="NCBI Taxonomy" id="109376"/>
    <lineage>
        <taxon>Eukaryota</taxon>
        <taxon>Viridiplantae</taxon>
        <taxon>Streptophyta</taxon>
        <taxon>Embryophyta</taxon>
        <taxon>Tracheophyta</taxon>
        <taxon>Spermatophyta</taxon>
        <taxon>Magnoliopsida</taxon>
        <taxon>eudicotyledons</taxon>
        <taxon>Gunneridae</taxon>
        <taxon>Pentapetalae</taxon>
        <taxon>rosids</taxon>
        <taxon>malvids</taxon>
        <taxon>Brassicales</taxon>
        <taxon>Brassicaceae</taxon>
        <taxon>Brassiceae</taxon>
        <taxon>Brassica</taxon>
    </lineage>
</organism>
<feature type="domain" description="F-box associated beta-propeller type 3" evidence="1">
    <location>
        <begin position="1"/>
        <end position="77"/>
    </location>
</feature>
<accession>A0A0D3B7D9</accession>
<dbReference type="Proteomes" id="UP000032141">
    <property type="component" value="Chromosome C3"/>
</dbReference>
<reference evidence="2 3" key="1">
    <citation type="journal article" date="2014" name="Genome Biol.">
        <title>Transcriptome and methylome profiling reveals relics of genome dominance in the mesopolyploid Brassica oleracea.</title>
        <authorList>
            <person name="Parkin I.A."/>
            <person name="Koh C."/>
            <person name="Tang H."/>
            <person name="Robinson S.J."/>
            <person name="Kagale S."/>
            <person name="Clarke W.E."/>
            <person name="Town C.D."/>
            <person name="Nixon J."/>
            <person name="Krishnakumar V."/>
            <person name="Bidwell S.L."/>
            <person name="Denoeud F."/>
            <person name="Belcram H."/>
            <person name="Links M.G."/>
            <person name="Just J."/>
            <person name="Clarke C."/>
            <person name="Bender T."/>
            <person name="Huebert T."/>
            <person name="Mason A.S."/>
            <person name="Pires J.C."/>
            <person name="Barker G."/>
            <person name="Moore J."/>
            <person name="Walley P.G."/>
            <person name="Manoli S."/>
            <person name="Batley J."/>
            <person name="Edwards D."/>
            <person name="Nelson M.N."/>
            <person name="Wang X."/>
            <person name="Paterson A.H."/>
            <person name="King G."/>
            <person name="Bancroft I."/>
            <person name="Chalhoub B."/>
            <person name="Sharpe A.G."/>
        </authorList>
    </citation>
    <scope>NUCLEOTIDE SEQUENCE</scope>
    <source>
        <strain evidence="2 3">cv. TO1000</strain>
    </source>
</reference>